<reference evidence="4 5" key="1">
    <citation type="submission" date="2016-10" db="EMBL/GenBank/DDBJ databases">
        <authorList>
            <person name="de Groot N.N."/>
        </authorList>
    </citation>
    <scope>NUCLEOTIDE SEQUENCE [LARGE SCALE GENOMIC DNA]</scope>
    <source>
        <strain evidence="5">P4-7,KCTC 19426,CECT 7604</strain>
    </source>
</reference>
<feature type="compositionally biased region" description="Low complexity" evidence="1">
    <location>
        <begin position="43"/>
        <end position="52"/>
    </location>
</feature>
<accession>A0A1H0JUP6</accession>
<dbReference type="Proteomes" id="UP000198741">
    <property type="component" value="Chromosome I"/>
</dbReference>
<dbReference type="SMART" id="SM01118">
    <property type="entry name" value="CYTH"/>
    <property type="match status" value="1"/>
</dbReference>
<feature type="region of interest" description="Disordered" evidence="1">
    <location>
        <begin position="1"/>
        <end position="52"/>
    </location>
</feature>
<name>A0A1H0JUP6_9ACTN</name>
<dbReference type="Gene3D" id="2.40.320.10">
    <property type="entry name" value="Hypothetical Protein Pfu-838710-001"/>
    <property type="match status" value="1"/>
</dbReference>
<keyword evidence="5" id="KW-1185">Reference proteome</keyword>
<dbReference type="InterPro" id="IPR038186">
    <property type="entry name" value="CHAD_dom_sf"/>
</dbReference>
<protein>
    <submittedName>
        <fullName evidence="4">CYTH domain-containing protein</fullName>
    </submittedName>
</protein>
<evidence type="ECO:0000259" key="2">
    <source>
        <dbReference type="PROSITE" id="PS51707"/>
    </source>
</evidence>
<dbReference type="InterPro" id="IPR007899">
    <property type="entry name" value="CHAD_dom"/>
</dbReference>
<dbReference type="AlphaFoldDB" id="A0A1H0JUP6"/>
<evidence type="ECO:0000256" key="1">
    <source>
        <dbReference type="SAM" id="MobiDB-lite"/>
    </source>
</evidence>
<dbReference type="PANTHER" id="PTHR39339">
    <property type="entry name" value="SLR1444 PROTEIN"/>
    <property type="match status" value="1"/>
</dbReference>
<sequence>MGSRQNKSTPSSTPAPPRRPEDSPPASVPLSAGGRSGSGGSAAGDAGRSRAAPTRHLEIETKLEIAADAPLPSFAGRRSLTGTGLVGTADPVLHELDAVYFDTAEYDLLRSKLTLRRRSGGEDAGWHLKLPAVAGARTEIGLPLDVADDDPFAATVPAALADLVLGAARGRPLQPVARIRNRRTVRRLLGVEGTPLIEVADDQVTASRLAPTDGGVFAESDRTQWRELEVEVLAGDRTQLAAVVTALQNAGATPASSASKLARALGDQTPPARKSKSAGTAVVAALSKLRDGLIGADRALREGTDVALHDARAAARRIRSVLSVYSPLFAAGTTRQLRGELQQFGAVLGHARDLEVLRRRLRAQLVEEPAEYAEPAAQRIEAEFARVMPVALADVAEEIRSAGYLAMLRELDSFIAAPPYSRRGAKPATSELATLLVASWRTLGGLADQALADPFDNPVIHEVRKGAKALRYASEAAAATLGENTVVFAAAIEEIQEVLGEHQDALTTAAWLAQLALRPDTDGTSGFVFGRLHAFEQAVAHGTLDDFSDAWDRVEDGELLAEAFGR</sequence>
<organism evidence="4 5">
    <name type="scientific">Nakamurella panacisegetis</name>
    <dbReference type="NCBI Taxonomy" id="1090615"/>
    <lineage>
        <taxon>Bacteria</taxon>
        <taxon>Bacillati</taxon>
        <taxon>Actinomycetota</taxon>
        <taxon>Actinomycetes</taxon>
        <taxon>Nakamurellales</taxon>
        <taxon>Nakamurellaceae</taxon>
        <taxon>Nakamurella</taxon>
    </lineage>
</organism>
<dbReference type="PROSITE" id="PS51708">
    <property type="entry name" value="CHAD"/>
    <property type="match status" value="1"/>
</dbReference>
<evidence type="ECO:0000313" key="4">
    <source>
        <dbReference type="EMBL" id="SDO47446.1"/>
    </source>
</evidence>
<dbReference type="Gene3D" id="1.40.20.10">
    <property type="entry name" value="CHAD domain"/>
    <property type="match status" value="1"/>
</dbReference>
<dbReference type="EMBL" id="LT629710">
    <property type="protein sequence ID" value="SDO47446.1"/>
    <property type="molecule type" value="Genomic_DNA"/>
</dbReference>
<feature type="domain" description="CHAD" evidence="3">
    <location>
        <begin position="275"/>
        <end position="556"/>
    </location>
</feature>
<dbReference type="CDD" id="cd07374">
    <property type="entry name" value="CYTH-like_Pase"/>
    <property type="match status" value="1"/>
</dbReference>
<dbReference type="PANTHER" id="PTHR39339:SF1">
    <property type="entry name" value="CHAD DOMAIN-CONTAINING PROTEIN"/>
    <property type="match status" value="1"/>
</dbReference>
<dbReference type="InterPro" id="IPR033469">
    <property type="entry name" value="CYTH-like_dom_sf"/>
</dbReference>
<feature type="domain" description="CYTH" evidence="2">
    <location>
        <begin position="56"/>
        <end position="271"/>
    </location>
</feature>
<dbReference type="STRING" id="1090615.SAMN04515671_1053"/>
<dbReference type="SUPFAM" id="SSF55154">
    <property type="entry name" value="CYTH-like phosphatases"/>
    <property type="match status" value="1"/>
</dbReference>
<proteinExistence type="predicted"/>
<dbReference type="RefSeq" id="WP_172832217.1">
    <property type="nucleotide sequence ID" value="NZ_LT629710.1"/>
</dbReference>
<evidence type="ECO:0000259" key="3">
    <source>
        <dbReference type="PROSITE" id="PS51708"/>
    </source>
</evidence>
<evidence type="ECO:0000313" key="5">
    <source>
        <dbReference type="Proteomes" id="UP000198741"/>
    </source>
</evidence>
<dbReference type="InterPro" id="IPR023577">
    <property type="entry name" value="CYTH_domain"/>
</dbReference>
<gene>
    <name evidence="4" type="ORF">SAMN04515671_1053</name>
</gene>
<dbReference type="SMART" id="SM00880">
    <property type="entry name" value="CHAD"/>
    <property type="match status" value="1"/>
</dbReference>
<dbReference type="Pfam" id="PF01928">
    <property type="entry name" value="CYTH"/>
    <property type="match status" value="1"/>
</dbReference>
<dbReference type="Pfam" id="PF05235">
    <property type="entry name" value="CHAD"/>
    <property type="match status" value="1"/>
</dbReference>
<dbReference type="PROSITE" id="PS51707">
    <property type="entry name" value="CYTH"/>
    <property type="match status" value="1"/>
</dbReference>